<evidence type="ECO:0000256" key="2">
    <source>
        <dbReference type="ARBA" id="ARBA00022801"/>
    </source>
</evidence>
<dbReference type="InterPro" id="IPR001764">
    <property type="entry name" value="Glyco_hydro_3_N"/>
</dbReference>
<dbReference type="PANTHER" id="PTHR42715:SF10">
    <property type="entry name" value="BETA-GLUCOSIDASE"/>
    <property type="match status" value="1"/>
</dbReference>
<sequence>MSSQAITRQASTTQPVNRQATPTQAVAPEPELLRLLDELSTEEKVSLVVGASMWATTAVPRLGLEPVVMSDGPVGVRGPGGGTSAMFPAPSALAATWDLDLARRSGALFAAEAKRHGVSVVLAPQVNLQRTPVGGRHFECYSEDPHLTAEIAVALVGAAQERGVGMCVKHYVANDSETERTRYLARLDERTLREAYLAPFERLVRDVGPWSVMGAYNGADTGGVSARLLEHRPLVVDLLKEEWGYDGLFVSDWVATQSVAPAVRGGLDLQMPGPDGAWGDGLLDAVRSGEVAESELDDKVLRLLRLARRTGRLTLPDDGAGDRTGVVAAGVHAAIDLAAASSAEPPAEQLLRELAARSVVVLKDDAGLVPFGHDPARPLRVALLGPAAVEPFFQGGGSSFVHPDRLTYPADELRAALPQGSEVTLLAGARALHNPPELDVDRCTDPATGEPGLHVELLAADGSTLEEYTAQEWTGWLHDVRPDADAVRLRALVRLDETGEHELGVGTVGVHRVTIDGAQVAAGDTRVDEGIVLSSGHNHPIADLVPASGSADLDATLQVVHAVGYGHFVRAALVHRLPGPSVADELARAVTAAAAADVAVVIVGTTAEVESEGYDRPDLNLPGNQDELVRRVVAANPRTVVVINAGAPVLLPWLSDVPTVLWGWLPGQEAGTALADVLTGVTEPSGRLPWTLPARFEDVPVPHARPVDGVVDYAEGTDIGYRAWERRLAAAADGGAAGGSADAGPDAPVPAAPFGHGLGWTTWDYEDAVLARGEAHGSPATLTVYVTVRNTGRRAGREVVQVYIEAPDGGPSRPVRWLGGFAVADVPAMGSATVRVPVPARALQVWDPQTKDWVTPPGVYRLRTGRSVADLRLTNELTT</sequence>
<evidence type="ECO:0000256" key="3">
    <source>
        <dbReference type="SAM" id="MobiDB-lite"/>
    </source>
</evidence>
<reference evidence="6" key="1">
    <citation type="journal article" date="2019" name="Int. J. Syst. Evol. Microbiol.">
        <title>The Global Catalogue of Microorganisms (GCM) 10K type strain sequencing project: providing services to taxonomists for standard genome sequencing and annotation.</title>
        <authorList>
            <consortium name="The Broad Institute Genomics Platform"/>
            <consortium name="The Broad Institute Genome Sequencing Center for Infectious Disease"/>
            <person name="Wu L."/>
            <person name="Ma J."/>
        </authorList>
    </citation>
    <scope>NUCLEOTIDE SEQUENCE [LARGE SCALE GENOMIC DNA]</scope>
    <source>
        <strain evidence="6">CCUG 42722</strain>
    </source>
</reference>
<keyword evidence="6" id="KW-1185">Reference proteome</keyword>
<dbReference type="RefSeq" id="WP_377136752.1">
    <property type="nucleotide sequence ID" value="NZ_JBHSFI010000005.1"/>
</dbReference>
<dbReference type="InterPro" id="IPR036962">
    <property type="entry name" value="Glyco_hydro_3_N_sf"/>
</dbReference>
<dbReference type="Pfam" id="PF00933">
    <property type="entry name" value="Glyco_hydro_3"/>
    <property type="match status" value="1"/>
</dbReference>
<gene>
    <name evidence="5" type="ORF">ACFO6V_15585</name>
</gene>
<dbReference type="Pfam" id="PF14310">
    <property type="entry name" value="Fn3-like"/>
    <property type="match status" value="1"/>
</dbReference>
<dbReference type="Gene3D" id="3.20.20.300">
    <property type="entry name" value="Glycoside hydrolase, family 3, N-terminal domain"/>
    <property type="match status" value="1"/>
</dbReference>
<comment type="caution">
    <text evidence="5">The sequence shown here is derived from an EMBL/GenBank/DDBJ whole genome shotgun (WGS) entry which is preliminary data.</text>
</comment>
<evidence type="ECO:0000259" key="4">
    <source>
        <dbReference type="SMART" id="SM01217"/>
    </source>
</evidence>
<evidence type="ECO:0000256" key="1">
    <source>
        <dbReference type="ARBA" id="ARBA00005336"/>
    </source>
</evidence>
<dbReference type="Gene3D" id="3.40.50.1700">
    <property type="entry name" value="Glycoside hydrolase family 3 C-terminal domain"/>
    <property type="match status" value="1"/>
</dbReference>
<dbReference type="SUPFAM" id="SSF52279">
    <property type="entry name" value="Beta-D-glucan exohydrolase, C-terminal domain"/>
    <property type="match status" value="1"/>
</dbReference>
<proteinExistence type="inferred from homology"/>
<dbReference type="SMART" id="SM01217">
    <property type="entry name" value="Fn3_like"/>
    <property type="match status" value="1"/>
</dbReference>
<dbReference type="SUPFAM" id="SSF51445">
    <property type="entry name" value="(Trans)glycosidases"/>
    <property type="match status" value="1"/>
</dbReference>
<keyword evidence="2" id="KW-0378">Hydrolase</keyword>
<dbReference type="PRINTS" id="PR00133">
    <property type="entry name" value="GLHYDRLASE3"/>
</dbReference>
<organism evidence="5 6">
    <name type="scientific">Promicromonospora alba</name>
    <dbReference type="NCBI Taxonomy" id="1616110"/>
    <lineage>
        <taxon>Bacteria</taxon>
        <taxon>Bacillati</taxon>
        <taxon>Actinomycetota</taxon>
        <taxon>Actinomycetes</taxon>
        <taxon>Micrococcales</taxon>
        <taxon>Promicromonosporaceae</taxon>
        <taxon>Promicromonospora</taxon>
    </lineage>
</organism>
<dbReference type="Gene3D" id="2.60.40.10">
    <property type="entry name" value="Immunoglobulins"/>
    <property type="match status" value="1"/>
</dbReference>
<dbReference type="Pfam" id="PF01915">
    <property type="entry name" value="Glyco_hydro_3_C"/>
    <property type="match status" value="1"/>
</dbReference>
<dbReference type="EMBL" id="JBHSFI010000005">
    <property type="protein sequence ID" value="MFC4629669.1"/>
    <property type="molecule type" value="Genomic_DNA"/>
</dbReference>
<evidence type="ECO:0000313" key="6">
    <source>
        <dbReference type="Proteomes" id="UP001596011"/>
    </source>
</evidence>
<feature type="domain" description="Fibronectin type III-like" evidence="4">
    <location>
        <begin position="798"/>
        <end position="868"/>
    </location>
</feature>
<comment type="similarity">
    <text evidence="1">Belongs to the glycosyl hydrolase 3 family.</text>
</comment>
<name>A0ABV9HHC2_9MICO</name>
<protein>
    <submittedName>
        <fullName evidence="5">Beta-glucosidase</fullName>
    </submittedName>
</protein>
<dbReference type="InterPro" id="IPR050288">
    <property type="entry name" value="Cellulose_deg_GH3"/>
</dbReference>
<feature type="compositionally biased region" description="Polar residues" evidence="3">
    <location>
        <begin position="1"/>
        <end position="24"/>
    </location>
</feature>
<dbReference type="Proteomes" id="UP001596011">
    <property type="component" value="Unassembled WGS sequence"/>
</dbReference>
<dbReference type="InterPro" id="IPR013783">
    <property type="entry name" value="Ig-like_fold"/>
</dbReference>
<dbReference type="Gene3D" id="2.60.120.260">
    <property type="entry name" value="Galactose-binding domain-like"/>
    <property type="match status" value="1"/>
</dbReference>
<dbReference type="InterPro" id="IPR036881">
    <property type="entry name" value="Glyco_hydro_3_C_sf"/>
</dbReference>
<dbReference type="InterPro" id="IPR002772">
    <property type="entry name" value="Glyco_hydro_3_C"/>
</dbReference>
<evidence type="ECO:0000313" key="5">
    <source>
        <dbReference type="EMBL" id="MFC4629669.1"/>
    </source>
</evidence>
<dbReference type="PANTHER" id="PTHR42715">
    <property type="entry name" value="BETA-GLUCOSIDASE"/>
    <property type="match status" value="1"/>
</dbReference>
<accession>A0ABV9HHC2</accession>
<dbReference type="InterPro" id="IPR026891">
    <property type="entry name" value="Fn3-like"/>
</dbReference>
<dbReference type="InterPro" id="IPR017853">
    <property type="entry name" value="GH"/>
</dbReference>
<feature type="region of interest" description="Disordered" evidence="3">
    <location>
        <begin position="1"/>
        <end position="28"/>
    </location>
</feature>